<evidence type="ECO:0000256" key="6">
    <source>
        <dbReference type="SAM" id="MobiDB-lite"/>
    </source>
</evidence>
<protein>
    <recommendedName>
        <fullName evidence="1">NAD(+) ADP-ribosyltransferase</fullName>
        <ecNumber evidence="1">2.4.2.30</ecNumber>
    </recommendedName>
</protein>
<proteinExistence type="predicted"/>
<dbReference type="GO" id="GO:0006302">
    <property type="term" value="P:double-strand break repair"/>
    <property type="evidence" value="ECO:0007669"/>
    <property type="project" value="TreeGrafter"/>
</dbReference>
<evidence type="ECO:0000256" key="3">
    <source>
        <dbReference type="ARBA" id="ARBA00022679"/>
    </source>
</evidence>
<dbReference type="Pfam" id="PF05406">
    <property type="entry name" value="WGR"/>
    <property type="match status" value="1"/>
</dbReference>
<keyword evidence="10" id="KW-1185">Reference proteome</keyword>
<feature type="domain" description="SAP" evidence="7">
    <location>
        <begin position="75"/>
        <end position="109"/>
    </location>
</feature>
<organism evidence="9 10">
    <name type="scientific">Cocos nucifera</name>
    <name type="common">Coconut palm</name>
    <dbReference type="NCBI Taxonomy" id="13894"/>
    <lineage>
        <taxon>Eukaryota</taxon>
        <taxon>Viridiplantae</taxon>
        <taxon>Streptophyta</taxon>
        <taxon>Embryophyta</taxon>
        <taxon>Tracheophyta</taxon>
        <taxon>Spermatophyta</taxon>
        <taxon>Magnoliopsida</taxon>
        <taxon>Liliopsida</taxon>
        <taxon>Arecaceae</taxon>
        <taxon>Arecoideae</taxon>
        <taxon>Cocoseae</taxon>
        <taxon>Attaleinae</taxon>
        <taxon>Cocos</taxon>
    </lineage>
</organism>
<dbReference type="GO" id="GO:1990404">
    <property type="term" value="F:NAD+-protein mono-ADP-ribosyltransferase activity"/>
    <property type="evidence" value="ECO:0007669"/>
    <property type="project" value="TreeGrafter"/>
</dbReference>
<keyword evidence="2" id="KW-0328">Glycosyltransferase</keyword>
<dbReference type="Gene3D" id="1.10.720.30">
    <property type="entry name" value="SAP domain"/>
    <property type="match status" value="2"/>
</dbReference>
<dbReference type="PROSITE" id="PS50800">
    <property type="entry name" value="SAP"/>
    <property type="match status" value="2"/>
</dbReference>
<reference evidence="9" key="1">
    <citation type="journal article" date="2017" name="Gigascience">
        <title>The genome draft of coconut (Cocos nucifera).</title>
        <authorList>
            <person name="Xiao Y."/>
            <person name="Xu P."/>
            <person name="Fan H."/>
            <person name="Baudouin L."/>
            <person name="Xia W."/>
            <person name="Bocs S."/>
            <person name="Xu J."/>
            <person name="Li Q."/>
            <person name="Guo A."/>
            <person name="Zhou L."/>
            <person name="Li J."/>
            <person name="Wu Y."/>
            <person name="Ma Z."/>
            <person name="Armero A."/>
            <person name="Issali A.E."/>
            <person name="Liu N."/>
            <person name="Peng M."/>
            <person name="Yang Y."/>
        </authorList>
    </citation>
    <scope>NUCLEOTIDE SEQUENCE</scope>
    <source>
        <tissue evidence="9">Spear leaf of Hainan Tall coconut</tissue>
    </source>
</reference>
<dbReference type="GO" id="GO:0003950">
    <property type="term" value="F:NAD+ poly-ADP-ribosyltransferase activity"/>
    <property type="evidence" value="ECO:0007669"/>
    <property type="project" value="UniProtKB-EC"/>
</dbReference>
<keyword evidence="4" id="KW-0520">NAD</keyword>
<dbReference type="InterPro" id="IPR036361">
    <property type="entry name" value="SAP_dom_sf"/>
</dbReference>
<dbReference type="GO" id="GO:0005730">
    <property type="term" value="C:nucleolus"/>
    <property type="evidence" value="ECO:0007669"/>
    <property type="project" value="TreeGrafter"/>
</dbReference>
<gene>
    <name evidence="9" type="ORF">COCNU_12G002510</name>
</gene>
<dbReference type="PANTHER" id="PTHR10459:SF60">
    <property type="entry name" value="POLY [ADP-RIBOSE] POLYMERASE 2"/>
    <property type="match status" value="1"/>
</dbReference>
<dbReference type="SUPFAM" id="SSF68906">
    <property type="entry name" value="SAP domain"/>
    <property type="match status" value="2"/>
</dbReference>
<evidence type="ECO:0000313" key="10">
    <source>
        <dbReference type="Proteomes" id="UP000797356"/>
    </source>
</evidence>
<dbReference type="OrthoDB" id="2017365at2759"/>
<evidence type="ECO:0000256" key="2">
    <source>
        <dbReference type="ARBA" id="ARBA00022676"/>
    </source>
</evidence>
<dbReference type="SMART" id="SM00513">
    <property type="entry name" value="SAP"/>
    <property type="match status" value="2"/>
</dbReference>
<sequence length="210" mass="24261">MSSKLKVDELRAQLSARGLDAAGTKPALVRRLDAALREERKEEEASRDARENGAFNAGKKRSRDESEVGNGIERLREMSVKELRELASLRGLPAHGSKRELVERLSVDAEKGSEEVFEESDDGRTFMVYNRWGRVGVRGQDKLHGPYTSRERAINEFQMKFFDKTKNQWSHRKNFICYPKRYTWLEMDYSETEKETVMQCTSTLLSLSFN</sequence>
<dbReference type="InterPro" id="IPR036930">
    <property type="entry name" value="WGR_dom_sf"/>
</dbReference>
<evidence type="ECO:0000256" key="4">
    <source>
        <dbReference type="ARBA" id="ARBA00023027"/>
    </source>
</evidence>
<dbReference type="AlphaFoldDB" id="A0A8K0IRG7"/>
<name>A0A8K0IRG7_COCNU</name>
<dbReference type="GO" id="GO:0070212">
    <property type="term" value="P:protein poly-ADP-ribosylation"/>
    <property type="evidence" value="ECO:0007669"/>
    <property type="project" value="TreeGrafter"/>
</dbReference>
<reference evidence="9" key="2">
    <citation type="submission" date="2019-07" db="EMBL/GenBank/DDBJ databases">
        <authorList>
            <person name="Yang Y."/>
            <person name="Bocs S."/>
            <person name="Baudouin L."/>
        </authorList>
    </citation>
    <scope>NUCLEOTIDE SEQUENCE</scope>
    <source>
        <tissue evidence="9">Spear leaf of Hainan Tall coconut</tissue>
    </source>
</reference>
<dbReference type="Pfam" id="PF02037">
    <property type="entry name" value="SAP"/>
    <property type="match status" value="2"/>
</dbReference>
<dbReference type="PROSITE" id="PS51977">
    <property type="entry name" value="WGR"/>
    <property type="match status" value="1"/>
</dbReference>
<dbReference type="Proteomes" id="UP000797356">
    <property type="component" value="Chromosome 12"/>
</dbReference>
<dbReference type="InterPro" id="IPR003034">
    <property type="entry name" value="SAP_dom"/>
</dbReference>
<keyword evidence="3" id="KW-0808">Transferase</keyword>
<dbReference type="EC" id="2.4.2.30" evidence="1"/>
<comment type="caution">
    <text evidence="9">The sequence shown here is derived from an EMBL/GenBank/DDBJ whole genome shotgun (WGS) entry which is preliminary data.</text>
</comment>
<dbReference type="PANTHER" id="PTHR10459">
    <property type="entry name" value="DNA LIGASE"/>
    <property type="match status" value="1"/>
</dbReference>
<evidence type="ECO:0000259" key="7">
    <source>
        <dbReference type="PROSITE" id="PS50800"/>
    </source>
</evidence>
<feature type="region of interest" description="Disordered" evidence="6">
    <location>
        <begin position="38"/>
        <end position="72"/>
    </location>
</feature>
<feature type="domain" description="WGR" evidence="8">
    <location>
        <begin position="93"/>
        <end position="182"/>
    </location>
</feature>
<evidence type="ECO:0000259" key="8">
    <source>
        <dbReference type="PROSITE" id="PS51977"/>
    </source>
</evidence>
<feature type="compositionally biased region" description="Basic and acidic residues" evidence="6">
    <location>
        <begin position="38"/>
        <end position="51"/>
    </location>
</feature>
<dbReference type="SMART" id="SM00773">
    <property type="entry name" value="WGR"/>
    <property type="match status" value="1"/>
</dbReference>
<dbReference type="SUPFAM" id="SSF142921">
    <property type="entry name" value="WGR domain-like"/>
    <property type="match status" value="1"/>
</dbReference>
<evidence type="ECO:0000256" key="1">
    <source>
        <dbReference type="ARBA" id="ARBA00012020"/>
    </source>
</evidence>
<evidence type="ECO:0000313" key="9">
    <source>
        <dbReference type="EMBL" id="KAG1365251.1"/>
    </source>
</evidence>
<dbReference type="InterPro" id="IPR008893">
    <property type="entry name" value="WGR_domain"/>
</dbReference>
<dbReference type="InterPro" id="IPR050800">
    <property type="entry name" value="ARTD/PARP"/>
</dbReference>
<comment type="catalytic activity">
    <reaction evidence="5">
        <text>NAD(+) + (ADP-D-ribosyl)n-acceptor = nicotinamide + (ADP-D-ribosyl)n+1-acceptor + H(+).</text>
        <dbReference type="EC" id="2.4.2.30"/>
    </reaction>
</comment>
<dbReference type="EMBL" id="CM017883">
    <property type="protein sequence ID" value="KAG1365251.1"/>
    <property type="molecule type" value="Genomic_DNA"/>
</dbReference>
<feature type="domain" description="SAP" evidence="7">
    <location>
        <begin position="2"/>
        <end position="36"/>
    </location>
</feature>
<evidence type="ECO:0000256" key="5">
    <source>
        <dbReference type="ARBA" id="ARBA00033987"/>
    </source>
</evidence>
<accession>A0A8K0IRG7</accession>